<organism evidence="20 21">
    <name type="scientific">Caenorhabditis briggsae</name>
    <dbReference type="NCBI Taxonomy" id="6238"/>
    <lineage>
        <taxon>Eukaryota</taxon>
        <taxon>Metazoa</taxon>
        <taxon>Ecdysozoa</taxon>
        <taxon>Nematoda</taxon>
        <taxon>Chromadorea</taxon>
        <taxon>Rhabditida</taxon>
        <taxon>Rhabditina</taxon>
        <taxon>Rhabditomorpha</taxon>
        <taxon>Rhabditoidea</taxon>
        <taxon>Rhabditidae</taxon>
        <taxon>Peloderinae</taxon>
        <taxon>Caenorhabditis</taxon>
    </lineage>
</organism>
<comment type="catalytic activity">
    <reaction evidence="13 14">
        <text>Endonucleolytic cleavage to 5'-phosphomonoester.</text>
        <dbReference type="EC" id="3.1.26.4"/>
    </reaction>
</comment>
<dbReference type="InterPro" id="IPR012337">
    <property type="entry name" value="RNaseH-like_sf"/>
</dbReference>
<dbReference type="InterPro" id="IPR036598">
    <property type="entry name" value="GOLD_dom_sf"/>
</dbReference>
<keyword evidence="5 16" id="KW-1133">Transmembrane helix</keyword>
<dbReference type="SUPFAM" id="SSF52087">
    <property type="entry name" value="CRAL/TRIO domain"/>
    <property type="match status" value="1"/>
</dbReference>
<comment type="cofactor">
    <cofactor evidence="1">
        <name>Mg(2+)</name>
        <dbReference type="ChEBI" id="CHEBI:18420"/>
    </cofactor>
</comment>
<dbReference type="Proteomes" id="UP000827892">
    <property type="component" value="Chromosome II"/>
</dbReference>
<dbReference type="FunFam" id="3.30.420.10:FF:000088">
    <property type="entry name" value="Ribonuclease"/>
    <property type="match status" value="1"/>
</dbReference>
<evidence type="ECO:0000256" key="15">
    <source>
        <dbReference type="SAM" id="MobiDB-lite"/>
    </source>
</evidence>
<feature type="region of interest" description="Disordered" evidence="15">
    <location>
        <begin position="1205"/>
        <end position="1251"/>
    </location>
</feature>
<dbReference type="GO" id="GO:0016020">
    <property type="term" value="C:membrane"/>
    <property type="evidence" value="ECO:0007669"/>
    <property type="project" value="UniProtKB-SubCell"/>
</dbReference>
<feature type="domain" description="RNase H type-2" evidence="19">
    <location>
        <begin position="430"/>
        <end position="657"/>
    </location>
</feature>
<dbReference type="Pfam" id="PF01351">
    <property type="entry name" value="RNase_HII"/>
    <property type="match status" value="1"/>
</dbReference>
<feature type="transmembrane region" description="Helical" evidence="16">
    <location>
        <begin position="1084"/>
        <end position="1102"/>
    </location>
</feature>
<dbReference type="SUPFAM" id="SSF53098">
    <property type="entry name" value="Ribonuclease H-like"/>
    <property type="match status" value="1"/>
</dbReference>
<dbReference type="CDD" id="cd07181">
    <property type="entry name" value="RNase_HII_eukaryota_like"/>
    <property type="match status" value="1"/>
</dbReference>
<dbReference type="Pfam" id="PF00650">
    <property type="entry name" value="CRAL_TRIO"/>
    <property type="match status" value="1"/>
</dbReference>
<dbReference type="InterPro" id="IPR036865">
    <property type="entry name" value="CRAL-TRIO_dom_sf"/>
</dbReference>
<evidence type="ECO:0000256" key="12">
    <source>
        <dbReference type="ARBA" id="ARBA00093208"/>
    </source>
</evidence>
<dbReference type="NCBIfam" id="TIGR00729">
    <property type="entry name" value="ribonuclease HII"/>
    <property type="match status" value="1"/>
</dbReference>
<dbReference type="Gene3D" id="3.30.420.10">
    <property type="entry name" value="Ribonuclease H-like superfamily/Ribonuclease H"/>
    <property type="match status" value="1"/>
</dbReference>
<evidence type="ECO:0000256" key="11">
    <source>
        <dbReference type="ARBA" id="ARBA00045827"/>
    </source>
</evidence>
<keyword evidence="13 14" id="KW-0255">Endonuclease</keyword>
<feature type="compositionally biased region" description="Basic residues" evidence="15">
    <location>
        <begin position="1242"/>
        <end position="1251"/>
    </location>
</feature>
<protein>
    <recommendedName>
        <fullName evidence="14">Ribonuclease</fullName>
        <ecNumber evidence="14">3.1.26.4</ecNumber>
    </recommendedName>
</protein>
<evidence type="ECO:0000256" key="2">
    <source>
        <dbReference type="ARBA" id="ARBA00004141"/>
    </source>
</evidence>
<gene>
    <name evidence="20" type="ORF">L3Y34_017358</name>
</gene>
<feature type="binding site" evidence="13">
    <location>
        <position position="547"/>
    </location>
    <ligand>
        <name>a divalent metal cation</name>
        <dbReference type="ChEBI" id="CHEBI:60240"/>
    </ligand>
</feature>
<keyword evidence="13 14" id="KW-0540">Nuclease</keyword>
<dbReference type="EC" id="3.1.26.4" evidence="14"/>
<comment type="function">
    <text evidence="14">Endonuclease that specifically degrades the RNA of RNA-DNA hybrids.</text>
</comment>
<dbReference type="PROSITE" id="PS50866">
    <property type="entry name" value="GOLD"/>
    <property type="match status" value="1"/>
</dbReference>
<name>A0AAE9DH89_CAEBR</name>
<dbReference type="SUPFAM" id="SSF101576">
    <property type="entry name" value="Supernatant protein factor (SPF), C-terminal domain"/>
    <property type="match status" value="1"/>
</dbReference>
<dbReference type="PROSITE" id="PS50191">
    <property type="entry name" value="CRAL_TRIO"/>
    <property type="match status" value="1"/>
</dbReference>
<evidence type="ECO:0000256" key="3">
    <source>
        <dbReference type="ARBA" id="ARBA00009310"/>
    </source>
</evidence>
<dbReference type="Gene3D" id="2.60.120.680">
    <property type="entry name" value="GOLD domain"/>
    <property type="match status" value="1"/>
</dbReference>
<feature type="compositionally biased region" description="Basic and acidic residues" evidence="15">
    <location>
        <begin position="1208"/>
        <end position="1236"/>
    </location>
</feature>
<evidence type="ECO:0000313" key="21">
    <source>
        <dbReference type="Proteomes" id="UP000827892"/>
    </source>
</evidence>
<keyword evidence="4 16" id="KW-0812">Transmembrane</keyword>
<dbReference type="InterPro" id="IPR004649">
    <property type="entry name" value="RNase_H2_suA"/>
</dbReference>
<comment type="catalytic activity">
    <reaction evidence="10">
        <text>6-(alpha-D-glucosaminyl)-(1-octadecanoyl,2-(9Z)-octadecenoyl-sn-glycero-3-phospho)-1D-myo-inositol(in) = 6-(alpha-D-glucosaminyl)-(1-octadecanoyl,2-(9Z)-octadecenoyl-sn-glycero-3-phospho)-1D-myo-inositol(out)</text>
        <dbReference type="Rhea" id="RHEA:71495"/>
        <dbReference type="ChEBI" id="CHEBI:190691"/>
    </reaction>
</comment>
<dbReference type="PANTHER" id="PTHR21347:SF0">
    <property type="entry name" value="LIPID SCRAMBLASE CLPTM1L"/>
    <property type="match status" value="1"/>
</dbReference>
<comment type="similarity">
    <text evidence="3">Belongs to the CLPTM1 family.</text>
</comment>
<comment type="cofactor">
    <cofactor evidence="13">
        <name>Mn(2+)</name>
        <dbReference type="ChEBI" id="CHEBI:29035"/>
    </cofactor>
    <cofactor evidence="13">
        <name>Mg(2+)</name>
        <dbReference type="ChEBI" id="CHEBI:18420"/>
    </cofactor>
    <text evidence="13">Manganese or magnesium. Binds 1 divalent metal ion per monomer in the absence of substrate. May bind a second metal ion after substrate binding.</text>
</comment>
<comment type="catalytic activity">
    <reaction evidence="12">
        <text>a 6-(alpha-D-glucosaminyl)-1-(1,2-diacyl-sn-glycero-3-phospho)-1D-myo-inositol(in) = a 6-(alpha-D-glucosaminyl)-1-(1,2-diacyl-sn-glycero-3-phospho)-1D-myo-inositol(out)</text>
        <dbReference type="Rhea" id="RHEA:71491"/>
        <dbReference type="ChEBI" id="CHEBI:57997"/>
    </reaction>
</comment>
<dbReference type="CDD" id="cd00170">
    <property type="entry name" value="SEC14"/>
    <property type="match status" value="1"/>
</dbReference>
<feature type="region of interest" description="Disordered" evidence="15">
    <location>
        <begin position="1"/>
        <end position="30"/>
    </location>
</feature>
<evidence type="ECO:0000256" key="16">
    <source>
        <dbReference type="SAM" id="Phobius"/>
    </source>
</evidence>
<evidence type="ECO:0000256" key="5">
    <source>
        <dbReference type="ARBA" id="ARBA00022989"/>
    </source>
</evidence>
<comment type="catalytic activity">
    <reaction evidence="7">
        <text>a 1,2-diacyl-sn-glycero-3-phosphoethanolamine(in) = a 1,2-diacyl-sn-glycero-3-phosphoethanolamine(out)</text>
        <dbReference type="Rhea" id="RHEA:38895"/>
        <dbReference type="ChEBI" id="CHEBI:64612"/>
    </reaction>
</comment>
<dbReference type="PANTHER" id="PTHR21347">
    <property type="entry name" value="CLEFT LIP AND PALATE ASSOCIATED TRANSMEMBRANE PROTEIN-RELATED"/>
    <property type="match status" value="1"/>
</dbReference>
<dbReference type="GO" id="GO:0006401">
    <property type="term" value="P:RNA catabolic process"/>
    <property type="evidence" value="ECO:0007669"/>
    <property type="project" value="UniProtKB-UniRule"/>
</dbReference>
<dbReference type="Pfam" id="PF05602">
    <property type="entry name" value="CLPTM1"/>
    <property type="match status" value="1"/>
</dbReference>
<dbReference type="SMART" id="SM00516">
    <property type="entry name" value="SEC14"/>
    <property type="match status" value="1"/>
</dbReference>
<dbReference type="GO" id="GO:0003723">
    <property type="term" value="F:RNA binding"/>
    <property type="evidence" value="ECO:0007669"/>
    <property type="project" value="UniProtKB-UniRule"/>
</dbReference>
<keyword evidence="13" id="KW-0479">Metal-binding</keyword>
<dbReference type="GO" id="GO:0046872">
    <property type="term" value="F:metal ion binding"/>
    <property type="evidence" value="ECO:0007669"/>
    <property type="project" value="UniProtKB-KW"/>
</dbReference>
<evidence type="ECO:0000256" key="1">
    <source>
        <dbReference type="ARBA" id="ARBA00001946"/>
    </source>
</evidence>
<comment type="function">
    <text evidence="11">Scramblase that mediates the translocation of glucosaminylphosphatidylinositol (alpha-D-GlcN-(1-6)-(1,2-diacyl-sn-glycero-3-phospho)-1D-myo-inositol, GlcN-PI) across the endoplasmic reticulum (ER) membrane, from the cytosolic leaflet to the luminal leaflet of the ER membrane, where it participates in the biosynthesis of glycosylphosphatidylinositol (GPI). GPI is a lipid glycoconjugate involved in post-translational modification of proteins. Can also translocate 1,2-diacyl-sn-glycero-3-phospho-(1D-myo-inositol) (phosphatidylinositol or PI), as well as several other phospholipids (1,2-diacyl-sn-glycero-3-phosphocholine, 1,2-diacyl-sn-glycero-3-phosphoethanolamine), and N-acetylglucosaminylphosphatidylinositol (GlcNAc-PI) in vitro.</text>
</comment>
<evidence type="ECO:0000259" key="17">
    <source>
        <dbReference type="PROSITE" id="PS50191"/>
    </source>
</evidence>
<dbReference type="Gene3D" id="3.40.525.10">
    <property type="entry name" value="CRAL-TRIO lipid binding domain"/>
    <property type="match status" value="1"/>
</dbReference>
<feature type="domain" description="CRAL-TRIO" evidence="17">
    <location>
        <begin position="107"/>
        <end position="279"/>
    </location>
</feature>
<dbReference type="GO" id="GO:0004523">
    <property type="term" value="F:RNA-DNA hybrid ribonuclease activity"/>
    <property type="evidence" value="ECO:0007669"/>
    <property type="project" value="UniProtKB-UniRule"/>
</dbReference>
<evidence type="ECO:0000256" key="7">
    <source>
        <dbReference type="ARBA" id="ARBA00024615"/>
    </source>
</evidence>
<dbReference type="EMBL" id="CP090892">
    <property type="protein sequence ID" value="ULU04537.1"/>
    <property type="molecule type" value="Genomic_DNA"/>
</dbReference>
<keyword evidence="13 14" id="KW-0378">Hydrolase</keyword>
<comment type="subcellular location">
    <subcellularLocation>
        <location evidence="2">Membrane</location>
        <topology evidence="2">Multi-pass membrane protein</topology>
    </subcellularLocation>
</comment>
<feature type="domain" description="GOLD" evidence="18">
    <location>
        <begin position="304"/>
        <end position="414"/>
    </location>
</feature>
<evidence type="ECO:0000256" key="14">
    <source>
        <dbReference type="RuleBase" id="RU003515"/>
    </source>
</evidence>
<keyword evidence="6 16" id="KW-0472">Membrane</keyword>
<dbReference type="PROSITE" id="PS51975">
    <property type="entry name" value="RNASE_H_2"/>
    <property type="match status" value="1"/>
</dbReference>
<comment type="catalytic activity">
    <reaction evidence="8">
        <text>a 1,2-diacyl-sn-glycero-3-phosphocholine(in) = a 1,2-diacyl-sn-glycero-3-phosphocholine(out)</text>
        <dbReference type="Rhea" id="RHEA:38571"/>
        <dbReference type="ChEBI" id="CHEBI:57643"/>
    </reaction>
</comment>
<comment type="catalytic activity">
    <reaction evidence="9">
        <text>a 1,2-diacyl-sn-glycero-3-phospho-(1D-myo-inositol)(in) = a 1,2-diacyl-sn-glycero-3-phospho-(1D-myo-inositol)(out)</text>
        <dbReference type="Rhea" id="RHEA:38691"/>
        <dbReference type="ChEBI" id="CHEBI:57880"/>
    </reaction>
</comment>
<dbReference type="InterPro" id="IPR008429">
    <property type="entry name" value="CLPTM1"/>
</dbReference>
<comment type="similarity">
    <text evidence="14">Belongs to the RNase HII family.</text>
</comment>
<sequence length="1251" mass="142390">MKKFWKKSKNQGSGDEKTMATPTTAPGEISESDRKLLDELRKRVHNELELVKAYDDDFSLMRWLIGWDRKIEVVVPKIKFSLRAIHALGLDKEDLSTLEKVTQKCDECSVPLRYLPGSLIGFDHENNVVSLQMIGHLDAAGLMPATRNSDLYRMRIAESEGVMQIIRKMEKEHGKPFGTSVIFDLDGLSMGQIDMAALKVVTTMLSQLQEMFPDVIRKIFVVNTPTFIQVLWGMISPCLAKQTQQKVKILGNDWKQHLKENIGEEVLFERWGGTRQAETEYGNVRMGGKIPAELRYDPANDFPAEKLTKLVVSSRSTSFVPITLEGNVPGRKLYWWWRLENNDIHFSIHRAAEGQEKVAEHDDDYMVHPKFKLQTDFVPEDGEVSAEEPGVYKFIFDNTHSTFRSKTVKMSLKLETERSKTWKDFGDGVPCVLGIDEAGRGPVLGPMVYAAAISPMDQNAELKALGVDDSKALNEAKREEIFEKINNDEEIQQIVAYAIRSLSPELISSSMLKRHKYSLNEVSHDAAIALIRDAFACNVNVVEIKVDTVGPKATYQAKLERLFPGISICVTEKADSLFPIVSAASIAAKVTRDTRLRNWEFKEENIKVPENGFGSGYPGDPNTKKFLQLSVHPIFGFCSLVRASWKTASAIVEKRCVPGYWEDDEEEGKPQNKKMSVWLQPKEGTEMVEINLTKIVSTVFLSFMFYNFFQLYKLFTPELCADTDPDSNCYSPIIRPNSEGLFDLLQLRVYFSTKRDSLETLVTTVENVQIADAFQKELKVKIPSSVAKDGYLYAHTILLPHGFEDRNPMSAPWKVHVAAPMIVFQEPVAKTFQLLGEDEAVVEKPKKAKKVVELAAHFRTVLPVRIVSESSRFVKTKVSGELADFLTVQRQDQYLPIMFVDEMSMRSKHLFELADFQKSVNLTINYEPTSVAKLLLLTSTARSTQQLMRHGFKDKDIDELRGLFTETSIVLLMITFFVSTLHLLFDALAFKNDISFWKGRKSMVGLSTKTLLWRCFSQTIIFFYLFDQETSLLVLIPSGIATVIEYWKVTIAYKVSISWRGIKFGKHSAEEDETDSIDAQAMKYLSILLVPLVIGGAVYSLLYVPHKSWRSWLLETSANGVYAFGFLFMLPQLFVNYKLKSVAHLPWRAFMYKAFNTFIDDLFAFIITMPTAHRMACFRDDIVFLVYLYQRWLYPVDYTRINEFGEGGEDKKKKDSEVVDSEEKGEVQEKEMKETAEIPGAPRRRTAKKAT</sequence>
<proteinExistence type="inferred from homology"/>
<evidence type="ECO:0000256" key="9">
    <source>
        <dbReference type="ARBA" id="ARBA00035895"/>
    </source>
</evidence>
<evidence type="ECO:0000256" key="10">
    <source>
        <dbReference type="ARBA" id="ARBA00036810"/>
    </source>
</evidence>
<dbReference type="InterPro" id="IPR009038">
    <property type="entry name" value="GOLD_dom"/>
</dbReference>
<feature type="transmembrane region" description="Helical" evidence="16">
    <location>
        <begin position="969"/>
        <end position="990"/>
    </location>
</feature>
<feature type="binding site" evidence="13">
    <location>
        <position position="437"/>
    </location>
    <ligand>
        <name>a divalent metal cation</name>
        <dbReference type="ChEBI" id="CHEBI:60240"/>
    </ligand>
</feature>
<evidence type="ECO:0000256" key="6">
    <source>
        <dbReference type="ARBA" id="ARBA00023136"/>
    </source>
</evidence>
<evidence type="ECO:0000256" key="13">
    <source>
        <dbReference type="PROSITE-ProRule" id="PRU01319"/>
    </source>
</evidence>
<evidence type="ECO:0000259" key="19">
    <source>
        <dbReference type="PROSITE" id="PS51975"/>
    </source>
</evidence>
<evidence type="ECO:0000313" key="20">
    <source>
        <dbReference type="EMBL" id="ULU04537.1"/>
    </source>
</evidence>
<accession>A0AAE9DH89</accession>
<dbReference type="InterPro" id="IPR024567">
    <property type="entry name" value="RNase_HII/HIII_dom"/>
</dbReference>
<dbReference type="AlphaFoldDB" id="A0AAE9DH89"/>
<evidence type="ECO:0000256" key="4">
    <source>
        <dbReference type="ARBA" id="ARBA00022692"/>
    </source>
</evidence>
<evidence type="ECO:0000259" key="18">
    <source>
        <dbReference type="PROSITE" id="PS50866"/>
    </source>
</evidence>
<reference evidence="20 21" key="1">
    <citation type="submission" date="2022-05" db="EMBL/GenBank/DDBJ databases">
        <title>Chromosome-level reference genomes for two strains of Caenorhabditis briggsae: an improved platform for comparative genomics.</title>
        <authorList>
            <person name="Stevens L."/>
            <person name="Andersen E.C."/>
        </authorList>
    </citation>
    <scope>NUCLEOTIDE SEQUENCE [LARGE SCALE GENOMIC DNA]</scope>
    <source>
        <strain evidence="20">QX1410_ONT</strain>
        <tissue evidence="20">Whole-organism</tissue>
    </source>
</reference>
<feature type="binding site" evidence="13">
    <location>
        <position position="436"/>
    </location>
    <ligand>
        <name>a divalent metal cation</name>
        <dbReference type="ChEBI" id="CHEBI:60240"/>
    </ligand>
</feature>
<feature type="transmembrane region" description="Helical" evidence="16">
    <location>
        <begin position="1122"/>
        <end position="1139"/>
    </location>
</feature>
<dbReference type="InterPro" id="IPR001251">
    <property type="entry name" value="CRAL-TRIO_dom"/>
</dbReference>
<dbReference type="InterPro" id="IPR036397">
    <property type="entry name" value="RNaseH_sf"/>
</dbReference>
<evidence type="ECO:0000256" key="8">
    <source>
        <dbReference type="ARBA" id="ARBA00024631"/>
    </source>
</evidence>